<name>A0A8H7AER1_9EURO</name>
<gene>
    <name evidence="1" type="ORF">GJ744_011712</name>
</gene>
<dbReference type="EMBL" id="JAACFV010000086">
    <property type="protein sequence ID" value="KAF7506462.1"/>
    <property type="molecule type" value="Genomic_DNA"/>
</dbReference>
<dbReference type="AlphaFoldDB" id="A0A8H7AER1"/>
<accession>A0A8H7AER1</accession>
<keyword evidence="2" id="KW-1185">Reference proteome</keyword>
<protein>
    <submittedName>
        <fullName evidence="1">Uncharacterized protein</fullName>
    </submittedName>
</protein>
<reference evidence="1" key="1">
    <citation type="submission" date="2020-02" db="EMBL/GenBank/DDBJ databases">
        <authorList>
            <person name="Palmer J.M."/>
        </authorList>
    </citation>
    <scope>NUCLEOTIDE SEQUENCE</scope>
    <source>
        <strain evidence="1">EPUS1.4</strain>
        <tissue evidence="1">Thallus</tissue>
    </source>
</reference>
<proteinExistence type="predicted"/>
<sequence>MHIQGRVNVLESSLPPPALAITVDTAHCTPYDWQQIEILTYSQAASRFLANWATYLQTLA</sequence>
<organism evidence="1 2">
    <name type="scientific">Endocarpon pusillum</name>
    <dbReference type="NCBI Taxonomy" id="364733"/>
    <lineage>
        <taxon>Eukaryota</taxon>
        <taxon>Fungi</taxon>
        <taxon>Dikarya</taxon>
        <taxon>Ascomycota</taxon>
        <taxon>Pezizomycotina</taxon>
        <taxon>Eurotiomycetes</taxon>
        <taxon>Chaetothyriomycetidae</taxon>
        <taxon>Verrucariales</taxon>
        <taxon>Verrucariaceae</taxon>
        <taxon>Endocarpon</taxon>
    </lineage>
</organism>
<evidence type="ECO:0000313" key="1">
    <source>
        <dbReference type="EMBL" id="KAF7506462.1"/>
    </source>
</evidence>
<dbReference type="Proteomes" id="UP000606974">
    <property type="component" value="Unassembled WGS sequence"/>
</dbReference>
<comment type="caution">
    <text evidence="1">The sequence shown here is derived from an EMBL/GenBank/DDBJ whole genome shotgun (WGS) entry which is preliminary data.</text>
</comment>
<evidence type="ECO:0000313" key="2">
    <source>
        <dbReference type="Proteomes" id="UP000606974"/>
    </source>
</evidence>